<name>A0A3D0KBP7_9GAMM</name>
<dbReference type="EMBL" id="DOTR01000011">
    <property type="protein sequence ID" value="HCA00977.1"/>
    <property type="molecule type" value="Genomic_DNA"/>
</dbReference>
<dbReference type="InterPro" id="IPR015378">
    <property type="entry name" value="Transposase-like_Mu_C"/>
</dbReference>
<dbReference type="AlphaFoldDB" id="A0A3D0KBP7"/>
<protein>
    <submittedName>
        <fullName evidence="3">Urease subunit beta</fullName>
    </submittedName>
</protein>
<feature type="domain" description="Integrase catalytic" evidence="2">
    <location>
        <begin position="225"/>
        <end position="433"/>
    </location>
</feature>
<reference evidence="3" key="1">
    <citation type="journal article" date="2018" name="Nat. Biotechnol.">
        <title>A standardized bacterial taxonomy based on genome phylogeny substantially revises the tree of life.</title>
        <authorList>
            <person name="Parks D.H."/>
            <person name="Chuvochina M."/>
            <person name="Waite D.W."/>
            <person name="Rinke C."/>
            <person name="Skarshewski A."/>
            <person name="Chaumeil P.A."/>
            <person name="Hugenholtz P."/>
        </authorList>
    </citation>
    <scope>NUCLEOTIDE SEQUENCE [LARGE SCALE GENOMIC DNA]</scope>
    <source>
        <strain evidence="3">UBA11284</strain>
    </source>
</reference>
<evidence type="ECO:0000259" key="2">
    <source>
        <dbReference type="PROSITE" id="PS50994"/>
    </source>
</evidence>
<gene>
    <name evidence="3" type="ORF">DEO68_02065</name>
</gene>
<dbReference type="GO" id="GO:0015074">
    <property type="term" value="P:DNA integration"/>
    <property type="evidence" value="ECO:0007669"/>
    <property type="project" value="InterPro"/>
</dbReference>
<sequence length="638" mass="72551">MATEPAFLSVTTGSVITANGRTYRVSHLLDTATLLAKDTDTGEVHRLSAHQLRPVTDIELGEGGVAEGKDLSEIEDEDWQVAQQRFAAIRPLLDDPFRTRAKAEQLAEEAGVHVATLYQWVKDYHEAGHISALIPAPRGRKPGTKKLDKKVEAIIEGAINDLYLSRQRYKPSDVIITVKAHCKQAGLLPPHSNTIRNRIKQISTRETMRRRGLRDKARDTFAPIRGEFPNADFPLAVVQIDHTPADVILVDEEHRLALGRPWITLAIDVFSRMVVGIAVSMEKPSAISVGLCVSNAMLPKHEYLANLGVGQEWPVWGKMRVLHADNAKEFRGKMLRRACEQYGIDLQLRPVKLPHYGGHIERYMGTAANEIHTLPGTTFSNVEQRKGYDSEKESALTLREFEQHLVEFIVGVYHRRKHSELNMPPMRKWQLGILGDSTQPGLGMPPIPTDPTRLKLDFLPLYSRTVQRYGVQLDEINYYHEVLNPWIGSKDPENQTKARSFTIRRDPRDISKVYFYDPESEIYYMVPYRNPTRPAISVWELREATRRIREEGLRHVDEDVIFETILKMRHRVEQAVTKTKQARRQMARINTTKKLAKKTESVETQAPAKSVFPAPPQTEVQSEIDIFALPIEPFDDDA</sequence>
<evidence type="ECO:0000256" key="1">
    <source>
        <dbReference type="SAM" id="MobiDB-lite"/>
    </source>
</evidence>
<dbReference type="GO" id="GO:0003676">
    <property type="term" value="F:nucleic acid binding"/>
    <property type="evidence" value="ECO:0007669"/>
    <property type="project" value="InterPro"/>
</dbReference>
<feature type="region of interest" description="Disordered" evidence="1">
    <location>
        <begin position="594"/>
        <end position="615"/>
    </location>
</feature>
<dbReference type="InterPro" id="IPR036397">
    <property type="entry name" value="RNaseH_sf"/>
</dbReference>
<dbReference type="InterPro" id="IPR001584">
    <property type="entry name" value="Integrase_cat-core"/>
</dbReference>
<accession>A0A3D0KBP7</accession>
<dbReference type="InterPro" id="IPR012337">
    <property type="entry name" value="RNaseH-like_sf"/>
</dbReference>
<dbReference type="SUPFAM" id="SSF53098">
    <property type="entry name" value="Ribonuclease H-like"/>
    <property type="match status" value="1"/>
</dbReference>
<organism evidence="3">
    <name type="scientific">Halomonas campaniensis</name>
    <dbReference type="NCBI Taxonomy" id="213554"/>
    <lineage>
        <taxon>Bacteria</taxon>
        <taxon>Pseudomonadati</taxon>
        <taxon>Pseudomonadota</taxon>
        <taxon>Gammaproteobacteria</taxon>
        <taxon>Oceanospirillales</taxon>
        <taxon>Halomonadaceae</taxon>
        <taxon>Halomonas</taxon>
    </lineage>
</organism>
<dbReference type="PROSITE" id="PS50994">
    <property type="entry name" value="INTEGRASE"/>
    <property type="match status" value="1"/>
</dbReference>
<dbReference type="Pfam" id="PF09299">
    <property type="entry name" value="Mu-transpos_C"/>
    <property type="match status" value="1"/>
</dbReference>
<evidence type="ECO:0000313" key="3">
    <source>
        <dbReference type="EMBL" id="HCA00977.1"/>
    </source>
</evidence>
<comment type="caution">
    <text evidence="3">The sequence shown here is derived from an EMBL/GenBank/DDBJ whole genome shotgun (WGS) entry which is preliminary data.</text>
</comment>
<proteinExistence type="predicted"/>
<dbReference type="Gene3D" id="3.30.420.10">
    <property type="entry name" value="Ribonuclease H-like superfamily/Ribonuclease H"/>
    <property type="match status" value="1"/>
</dbReference>